<dbReference type="InterPro" id="IPR037359">
    <property type="entry name" value="NST/OST"/>
</dbReference>
<dbReference type="EMBL" id="CAUYUJ010008274">
    <property type="protein sequence ID" value="CAK0823443.1"/>
    <property type="molecule type" value="Genomic_DNA"/>
</dbReference>
<dbReference type="InterPro" id="IPR000863">
    <property type="entry name" value="Sulfotransferase_dom"/>
</dbReference>
<evidence type="ECO:0000256" key="1">
    <source>
        <dbReference type="ARBA" id="ARBA00022679"/>
    </source>
</evidence>
<dbReference type="PANTHER" id="PTHR10605">
    <property type="entry name" value="HEPARAN SULFATE SULFOTRANSFERASE"/>
    <property type="match status" value="1"/>
</dbReference>
<comment type="caution">
    <text evidence="5">The sequence shown here is derived from an EMBL/GenBank/DDBJ whole genome shotgun (WGS) entry which is preliminary data.</text>
</comment>
<dbReference type="Pfam" id="PF00685">
    <property type="entry name" value="Sulfotransfer_1"/>
    <property type="match status" value="1"/>
</dbReference>
<evidence type="ECO:0000256" key="3">
    <source>
        <dbReference type="SAM" id="MobiDB-lite"/>
    </source>
</evidence>
<feature type="region of interest" description="Disordered" evidence="3">
    <location>
        <begin position="331"/>
        <end position="355"/>
    </location>
</feature>
<dbReference type="PANTHER" id="PTHR10605:SF56">
    <property type="entry name" value="BIFUNCTIONAL HEPARAN SULFATE N-DEACETYLASE_N-SULFOTRANSFERASE"/>
    <property type="match status" value="1"/>
</dbReference>
<dbReference type="InterPro" id="IPR027417">
    <property type="entry name" value="P-loop_NTPase"/>
</dbReference>
<evidence type="ECO:0000313" key="5">
    <source>
        <dbReference type="EMBL" id="CAK0823443.1"/>
    </source>
</evidence>
<dbReference type="SUPFAM" id="SSF52540">
    <property type="entry name" value="P-loop containing nucleoside triphosphate hydrolases"/>
    <property type="match status" value="1"/>
</dbReference>
<keyword evidence="2" id="KW-0325">Glycoprotein</keyword>
<gene>
    <name evidence="5" type="ORF">PCOR1329_LOCUS24147</name>
</gene>
<keyword evidence="6" id="KW-1185">Reference proteome</keyword>
<accession>A0ABN9RY84</accession>
<dbReference type="Gene3D" id="3.40.50.300">
    <property type="entry name" value="P-loop containing nucleotide triphosphate hydrolases"/>
    <property type="match status" value="1"/>
</dbReference>
<feature type="non-terminal residue" evidence="5">
    <location>
        <position position="1"/>
    </location>
</feature>
<proteinExistence type="predicted"/>
<evidence type="ECO:0000259" key="4">
    <source>
        <dbReference type="Pfam" id="PF00685"/>
    </source>
</evidence>
<dbReference type="Proteomes" id="UP001189429">
    <property type="component" value="Unassembled WGS sequence"/>
</dbReference>
<evidence type="ECO:0000256" key="2">
    <source>
        <dbReference type="ARBA" id="ARBA00023180"/>
    </source>
</evidence>
<keyword evidence="1" id="KW-0808">Transferase</keyword>
<evidence type="ECO:0000313" key="6">
    <source>
        <dbReference type="Proteomes" id="UP001189429"/>
    </source>
</evidence>
<name>A0ABN9RY84_9DINO</name>
<feature type="domain" description="Sulfotransferase" evidence="4">
    <location>
        <begin position="117"/>
        <end position="327"/>
    </location>
</feature>
<protein>
    <recommendedName>
        <fullName evidence="4">Sulfotransferase domain-containing protein</fullName>
    </recommendedName>
</protein>
<reference evidence="5" key="1">
    <citation type="submission" date="2023-10" db="EMBL/GenBank/DDBJ databases">
        <authorList>
            <person name="Chen Y."/>
            <person name="Shah S."/>
            <person name="Dougan E. K."/>
            <person name="Thang M."/>
            <person name="Chan C."/>
        </authorList>
    </citation>
    <scope>NUCLEOTIDE SEQUENCE [LARGE SCALE GENOMIC DNA]</scope>
</reference>
<organism evidence="5 6">
    <name type="scientific">Prorocentrum cordatum</name>
    <dbReference type="NCBI Taxonomy" id="2364126"/>
    <lineage>
        <taxon>Eukaryota</taxon>
        <taxon>Sar</taxon>
        <taxon>Alveolata</taxon>
        <taxon>Dinophyceae</taxon>
        <taxon>Prorocentrales</taxon>
        <taxon>Prorocentraceae</taxon>
        <taxon>Prorocentrum</taxon>
    </lineage>
</organism>
<sequence>GALQLEAAAALGCDVAAREVAAERLAARDWAGLRGHPCVPGDVLDQLEAGVEDPADAVEYLGERVVADAGPAAMDRRRAQAEVLVPRPSARAAPQEGLSFLSVGAQHTSCVKGLLPKVMYIGVGHSGSTTLADAMNLHPDLTYGQTKEHNCIWNYNGDNKAGFIERYTGQFQVKCSKKIAFDSSPRTLFLGDPGDEQTITYPIAKKFGLGEGAVAALKDVLGPDAKFITMFRDPVPWAMSNGVQDVLDEKDLKDIQINRSNLGFGKGFLKGQTLTHGFFAKRACYANGLEAWLKVFPRENFLFLTSEDFFADPQATYDQVTDFLGVPRAQYPEDLSKGGSGRRRNSRKHHDDVHEKYHALPSVKSCRERLEKMTGLKLKWTDHVE</sequence>